<reference evidence="1 2" key="1">
    <citation type="submission" date="2018-06" db="EMBL/GenBank/DDBJ databases">
        <title>Comparative genomics reveals the genomic features of Rhizophagus irregularis, R. cerebriforme, R. diaphanum and Gigaspora rosea, and their symbiotic lifestyle signature.</title>
        <authorList>
            <person name="Morin E."/>
            <person name="San Clemente H."/>
            <person name="Chen E.C.H."/>
            <person name="De La Providencia I."/>
            <person name="Hainaut M."/>
            <person name="Kuo A."/>
            <person name="Kohler A."/>
            <person name="Murat C."/>
            <person name="Tang N."/>
            <person name="Roy S."/>
            <person name="Loubradou J."/>
            <person name="Henrissat B."/>
            <person name="Grigoriev I.V."/>
            <person name="Corradi N."/>
            <person name="Roux C."/>
            <person name="Martin F.M."/>
        </authorList>
    </citation>
    <scope>NUCLEOTIDE SEQUENCE [LARGE SCALE GENOMIC DNA]</scope>
    <source>
        <strain evidence="1 2">DAOM 194757</strain>
    </source>
</reference>
<comment type="caution">
    <text evidence="1">The sequence shown here is derived from an EMBL/GenBank/DDBJ whole genome shotgun (WGS) entry which is preliminary data.</text>
</comment>
<dbReference type="OrthoDB" id="10634914at2759"/>
<dbReference type="EMBL" id="QKWP01001626">
    <property type="protein sequence ID" value="RIB07634.1"/>
    <property type="molecule type" value="Genomic_DNA"/>
</dbReference>
<name>A0A397UBS6_9GLOM</name>
<organism evidence="1 2">
    <name type="scientific">Gigaspora rosea</name>
    <dbReference type="NCBI Taxonomy" id="44941"/>
    <lineage>
        <taxon>Eukaryota</taxon>
        <taxon>Fungi</taxon>
        <taxon>Fungi incertae sedis</taxon>
        <taxon>Mucoromycota</taxon>
        <taxon>Glomeromycotina</taxon>
        <taxon>Glomeromycetes</taxon>
        <taxon>Diversisporales</taxon>
        <taxon>Gigasporaceae</taxon>
        <taxon>Gigaspora</taxon>
    </lineage>
</organism>
<evidence type="ECO:0000313" key="2">
    <source>
        <dbReference type="Proteomes" id="UP000266673"/>
    </source>
</evidence>
<dbReference type="AlphaFoldDB" id="A0A397UBS6"/>
<protein>
    <submittedName>
        <fullName evidence="1">Uncharacterized protein</fullName>
    </submittedName>
</protein>
<evidence type="ECO:0000313" key="1">
    <source>
        <dbReference type="EMBL" id="RIB07634.1"/>
    </source>
</evidence>
<dbReference type="Proteomes" id="UP000266673">
    <property type="component" value="Unassembled WGS sequence"/>
</dbReference>
<keyword evidence="2" id="KW-1185">Reference proteome</keyword>
<accession>A0A397UBS6</accession>
<proteinExistence type="predicted"/>
<gene>
    <name evidence="1" type="ORF">C2G38_2045842</name>
</gene>
<sequence length="223" mass="26352">MVFLQQPQTVYTSSQSEPYQPLKQNIQGRNFQDWKTPSTPSIICPQHLSLYFQIFCQYHKEFGEPEEELYFQSIPEKSNGSISSQECIAKSELDRLIDRYLEALDNFIPKSRKGRKAENENKEYKEIGVEIYHKEFEKNEDKLFENELKKKIKVDNEFTKSTMESDKYGTSALPYAQRPAKAINTDHMIGVIKSRFKNRVDIEKEVSREYQESETKLNRKRKL</sequence>